<evidence type="ECO:0000313" key="2">
    <source>
        <dbReference type="Proteomes" id="UP000195981"/>
    </source>
</evidence>
<proteinExistence type="predicted"/>
<dbReference type="SUPFAM" id="SSF52980">
    <property type="entry name" value="Restriction endonuclease-like"/>
    <property type="match status" value="1"/>
</dbReference>
<dbReference type="Proteomes" id="UP000195981">
    <property type="component" value="Unassembled WGS sequence"/>
</dbReference>
<evidence type="ECO:0008006" key="3">
    <source>
        <dbReference type="Google" id="ProtNLM"/>
    </source>
</evidence>
<gene>
    <name evidence="1" type="ORF">FM110_13545</name>
</gene>
<keyword evidence="2" id="KW-1185">Reference proteome</keyword>
<reference evidence="1 2" key="1">
    <citation type="submission" date="2017-02" db="EMBL/GenBank/DDBJ databases">
        <authorList>
            <person name="Peterson S.W."/>
        </authorList>
    </citation>
    <scope>NUCLEOTIDE SEQUENCE [LARGE SCALE GENOMIC DNA]</scope>
    <source>
        <strain evidence="1 2">CIP104813</strain>
    </source>
</reference>
<name>A0A1X6X977_9MICO</name>
<organism evidence="1 2">
    <name type="scientific">Brachybacterium nesterenkovii</name>
    <dbReference type="NCBI Taxonomy" id="47847"/>
    <lineage>
        <taxon>Bacteria</taxon>
        <taxon>Bacillati</taxon>
        <taxon>Actinomycetota</taxon>
        <taxon>Actinomycetes</taxon>
        <taxon>Micrococcales</taxon>
        <taxon>Dermabacteraceae</taxon>
        <taxon>Brachybacterium</taxon>
    </lineage>
</organism>
<dbReference type="EMBL" id="FWFG01000117">
    <property type="protein sequence ID" value="SLM95894.1"/>
    <property type="molecule type" value="Genomic_DNA"/>
</dbReference>
<dbReference type="AlphaFoldDB" id="A0A1X6X977"/>
<protein>
    <recommendedName>
        <fullName evidence="3">DUF559 domain-containing protein</fullName>
    </recommendedName>
</protein>
<accession>A0A1X6X977</accession>
<evidence type="ECO:0000313" key="1">
    <source>
        <dbReference type="EMBL" id="SLM95894.1"/>
    </source>
</evidence>
<dbReference type="InterPro" id="IPR011335">
    <property type="entry name" value="Restrct_endonuc-II-like"/>
</dbReference>
<sequence length="305" mass="33785">MFTVADAQSLGVSRRRLRGDDLLAPARGLRMRADADVTELDLAAAITGGIPGAVVSHRSAARLWGIPLPFADRAEAWTPRTPLDLTVPPDASRPRASGIRAHRAVIPPEHVRRVAGVAVTSREWTFIDLGRVVDLPHLVAVADHLLRWPRFPFEGREAPWSTPARLAALVEQAAPRWGIAEVRCALARSRVGADSPQETRLRLALEDAGLPAAELNVPIRTPGGVRLHEPDLQWPLWRVAAEYEGPHHRSSEQLDRDIDRAERLRRHGWTEVRVTARDMRDGCRRAVVRVAEALRESGWEPGRTG</sequence>